<gene>
    <name evidence="1" type="ORF">CITCOLO1_LOCUS6072</name>
</gene>
<keyword evidence="2" id="KW-1185">Reference proteome</keyword>
<organism evidence="1 2">
    <name type="scientific">Citrullus colocynthis</name>
    <name type="common">colocynth</name>
    <dbReference type="NCBI Taxonomy" id="252529"/>
    <lineage>
        <taxon>Eukaryota</taxon>
        <taxon>Viridiplantae</taxon>
        <taxon>Streptophyta</taxon>
        <taxon>Embryophyta</taxon>
        <taxon>Tracheophyta</taxon>
        <taxon>Spermatophyta</taxon>
        <taxon>Magnoliopsida</taxon>
        <taxon>eudicotyledons</taxon>
        <taxon>Gunneridae</taxon>
        <taxon>Pentapetalae</taxon>
        <taxon>rosids</taxon>
        <taxon>fabids</taxon>
        <taxon>Cucurbitales</taxon>
        <taxon>Cucurbitaceae</taxon>
        <taxon>Benincaseae</taxon>
        <taxon>Citrullus</taxon>
    </lineage>
</organism>
<evidence type="ECO:0000313" key="1">
    <source>
        <dbReference type="EMBL" id="CAK9314325.1"/>
    </source>
</evidence>
<dbReference type="PANTHER" id="PTHR48040">
    <property type="entry name" value="PLEIOTROPIC DRUG RESISTANCE PROTEIN 1-LIKE ISOFORM X1"/>
    <property type="match status" value="1"/>
</dbReference>
<dbReference type="Proteomes" id="UP001642487">
    <property type="component" value="Chromosome 2"/>
</dbReference>
<name>A0ABP0Y1L0_9ROSI</name>
<dbReference type="PANTHER" id="PTHR48040:SF60">
    <property type="entry name" value="ABC TRANSPORTER DOMAIN-CONTAINING PROTEIN"/>
    <property type="match status" value="1"/>
</dbReference>
<accession>A0ABP0Y1L0</accession>
<proteinExistence type="predicted"/>
<evidence type="ECO:0000313" key="2">
    <source>
        <dbReference type="Proteomes" id="UP001642487"/>
    </source>
</evidence>
<dbReference type="EMBL" id="OZ021736">
    <property type="protein sequence ID" value="CAK9314325.1"/>
    <property type="molecule type" value="Genomic_DNA"/>
</dbReference>
<protein>
    <submittedName>
        <fullName evidence="1">Uncharacterized protein</fullName>
    </submittedName>
</protein>
<reference evidence="1 2" key="1">
    <citation type="submission" date="2024-03" db="EMBL/GenBank/DDBJ databases">
        <authorList>
            <person name="Gkanogiannis A."/>
            <person name="Becerra Lopez-Lavalle L."/>
        </authorList>
    </citation>
    <scope>NUCLEOTIDE SEQUENCE [LARGE SCALE GENOMIC DNA]</scope>
</reference>
<sequence>MHTSSRSWRSSASMREIWNAPTEVFERSSRRQTAEEEEEELKWAAIERLPTYERVRKGMLKHVRSGGKFVHEEVDVTKIGSEDKKQLMNNILKVVEEDNERFLTRIRARTERFVPI</sequence>